<dbReference type="SUPFAM" id="SSF48619">
    <property type="entry name" value="Phospholipase A2, PLA2"/>
    <property type="match status" value="1"/>
</dbReference>
<organism evidence="1 2">
    <name type="scientific">Oceanipulchritudo coccoides</name>
    <dbReference type="NCBI Taxonomy" id="2706888"/>
    <lineage>
        <taxon>Bacteria</taxon>
        <taxon>Pseudomonadati</taxon>
        <taxon>Verrucomicrobiota</taxon>
        <taxon>Opitutia</taxon>
        <taxon>Puniceicoccales</taxon>
        <taxon>Oceanipulchritudinaceae</taxon>
        <taxon>Oceanipulchritudo</taxon>
    </lineage>
</organism>
<dbReference type="EMBL" id="JAAGNX010000003">
    <property type="protein sequence ID" value="NDV63480.1"/>
    <property type="molecule type" value="Genomic_DNA"/>
</dbReference>
<accession>A0A6B2M776</accession>
<dbReference type="GO" id="GO:0004623">
    <property type="term" value="F:phospholipase A2 activity"/>
    <property type="evidence" value="ECO:0007669"/>
    <property type="project" value="InterPro"/>
</dbReference>
<dbReference type="AlphaFoldDB" id="A0A6B2M776"/>
<keyword evidence="2" id="KW-1185">Reference proteome</keyword>
<comment type="caution">
    <text evidence="1">The sequence shown here is derived from an EMBL/GenBank/DDBJ whole genome shotgun (WGS) entry which is preliminary data.</text>
</comment>
<proteinExistence type="predicted"/>
<dbReference type="InterPro" id="IPR036444">
    <property type="entry name" value="PLipase_A2_dom_sf"/>
</dbReference>
<sequence length="143" mass="16143">MLALGLLPVLAGCSSGGQIADFHSDGCSLFPDRSLISEEDWCDCCFEHDIAYWMGGTKEERLAADIALRECILEKTGNTELAELMYLGVRAGGSPYFYNWYRWGYGWSYERKYQQLTPDERAMAEAKLETYFASNPAHPCVDD</sequence>
<dbReference type="Proteomes" id="UP000478417">
    <property type="component" value="Unassembled WGS sequence"/>
</dbReference>
<name>A0A6B2M776_9BACT</name>
<reference evidence="1 2" key="1">
    <citation type="submission" date="2020-02" db="EMBL/GenBank/DDBJ databases">
        <title>Albibacoteraceae fam. nov., the first described family within the subdivision 4 Verrucomicrobia.</title>
        <authorList>
            <person name="Xi F."/>
        </authorList>
    </citation>
    <scope>NUCLEOTIDE SEQUENCE [LARGE SCALE GENOMIC DNA]</scope>
    <source>
        <strain evidence="1 2">CK1056</strain>
    </source>
</reference>
<protein>
    <submittedName>
        <fullName evidence="1">Uncharacterized protein</fullName>
    </submittedName>
</protein>
<evidence type="ECO:0000313" key="2">
    <source>
        <dbReference type="Proteomes" id="UP000478417"/>
    </source>
</evidence>
<gene>
    <name evidence="1" type="ORF">G0Q06_13525</name>
</gene>
<evidence type="ECO:0000313" key="1">
    <source>
        <dbReference type="EMBL" id="NDV63480.1"/>
    </source>
</evidence>
<dbReference type="GO" id="GO:0050482">
    <property type="term" value="P:arachidonate secretion"/>
    <property type="evidence" value="ECO:0007669"/>
    <property type="project" value="InterPro"/>
</dbReference>
<dbReference type="GO" id="GO:0006644">
    <property type="term" value="P:phospholipid metabolic process"/>
    <property type="evidence" value="ECO:0007669"/>
    <property type="project" value="InterPro"/>
</dbReference>